<dbReference type="Pfam" id="PF08007">
    <property type="entry name" value="JmjC_2"/>
    <property type="match status" value="1"/>
</dbReference>
<feature type="domain" description="JmjC" evidence="4">
    <location>
        <begin position="82"/>
        <end position="224"/>
    </location>
</feature>
<comment type="cofactor">
    <cofactor evidence="1">
        <name>Fe(2+)</name>
        <dbReference type="ChEBI" id="CHEBI:29033"/>
    </cofactor>
</comment>
<gene>
    <name evidence="5" type="ORF">VB774_06285</name>
</gene>
<dbReference type="PROSITE" id="PS51184">
    <property type="entry name" value="JMJC"/>
    <property type="match status" value="1"/>
</dbReference>
<evidence type="ECO:0000256" key="2">
    <source>
        <dbReference type="ARBA" id="ARBA00022723"/>
    </source>
</evidence>
<dbReference type="InterPro" id="IPR003347">
    <property type="entry name" value="JmjC_dom"/>
</dbReference>
<sequence>MLKDLLAPYAVEQFLSQDWTRQAVHIPASDRHKFAHLFSWHTLNHLLNFHQLDESKLHFSLDGHSFSKSDRRNWHDHLQQGATLVINGVDERVPELADLARNLCHEIGHRVQINLYCSPAQQRGFSCHYDTHDVLILQIDGDKEWFIFPDTVSFPTSETRSPDHLPPDQPPYLQCVLEQGDLLYIPRGHWHYAISGDRPSLHLTVGIDCFTGIDWLKWLQLELQEQAEWRQNLPLSINGNYQDLEQHLKVQQQRLIDYLQQPDLIQKYLLNCQNETQSITPFALPTQLGFNIFDHGLETEFVLLPAQRIEIAIFEENHYQVTVGSKQITIKGLSLNLLEKLFQQSSFSVLDMADWEPNLDLDADVVPLLTRLVTEGILFVKD</sequence>
<name>A0ABU5TG73_9CYAN</name>
<evidence type="ECO:0000256" key="3">
    <source>
        <dbReference type="ARBA" id="ARBA00023004"/>
    </source>
</evidence>
<evidence type="ECO:0000313" key="6">
    <source>
        <dbReference type="Proteomes" id="UP001301388"/>
    </source>
</evidence>
<accession>A0ABU5TG73</accession>
<organism evidence="5 6">
    <name type="scientific">Pseudanabaena galeata UHCC 0370</name>
    <dbReference type="NCBI Taxonomy" id="3110310"/>
    <lineage>
        <taxon>Bacteria</taxon>
        <taxon>Bacillati</taxon>
        <taxon>Cyanobacteriota</taxon>
        <taxon>Cyanophyceae</taxon>
        <taxon>Pseudanabaenales</taxon>
        <taxon>Pseudanabaenaceae</taxon>
        <taxon>Pseudanabaena</taxon>
    </lineage>
</organism>
<evidence type="ECO:0000256" key="1">
    <source>
        <dbReference type="ARBA" id="ARBA00001954"/>
    </source>
</evidence>
<dbReference type="Gene3D" id="2.60.120.650">
    <property type="entry name" value="Cupin"/>
    <property type="match status" value="1"/>
</dbReference>
<evidence type="ECO:0000313" key="5">
    <source>
        <dbReference type="EMBL" id="MEA5477225.1"/>
    </source>
</evidence>
<comment type="caution">
    <text evidence="5">The sequence shown here is derived from an EMBL/GenBank/DDBJ whole genome shotgun (WGS) entry which is preliminary data.</text>
</comment>
<dbReference type="EMBL" id="JAYGIE010000020">
    <property type="protein sequence ID" value="MEA5477225.1"/>
    <property type="molecule type" value="Genomic_DNA"/>
</dbReference>
<dbReference type="InterPro" id="IPR039994">
    <property type="entry name" value="NO66-like"/>
</dbReference>
<reference evidence="5 6" key="1">
    <citation type="submission" date="2023-12" db="EMBL/GenBank/DDBJ databases">
        <title>Baltic Sea Cyanobacteria.</title>
        <authorList>
            <person name="Delbaje E."/>
            <person name="Fewer D.P."/>
            <person name="Shishido T.K."/>
        </authorList>
    </citation>
    <scope>NUCLEOTIDE SEQUENCE [LARGE SCALE GENOMIC DNA]</scope>
    <source>
        <strain evidence="5 6">UHCC 0370</strain>
    </source>
</reference>
<protein>
    <submittedName>
        <fullName evidence="5">Cupin domain-containing protein</fullName>
    </submittedName>
</protein>
<keyword evidence="3" id="KW-0408">Iron</keyword>
<proteinExistence type="predicted"/>
<keyword evidence="6" id="KW-1185">Reference proteome</keyword>
<dbReference type="PANTHER" id="PTHR13096:SF9">
    <property type="entry name" value="BIFUNCTIONAL LYSINE-SPECIFIC DEMETHYLASE AND HISTIDYL-HYDROXYLASE"/>
    <property type="match status" value="1"/>
</dbReference>
<dbReference type="RefSeq" id="WP_323260658.1">
    <property type="nucleotide sequence ID" value="NZ_JAYGIE010000020.1"/>
</dbReference>
<dbReference type="Proteomes" id="UP001301388">
    <property type="component" value="Unassembled WGS sequence"/>
</dbReference>
<dbReference type="SUPFAM" id="SSF51197">
    <property type="entry name" value="Clavaminate synthase-like"/>
    <property type="match status" value="1"/>
</dbReference>
<evidence type="ECO:0000259" key="4">
    <source>
        <dbReference type="PROSITE" id="PS51184"/>
    </source>
</evidence>
<dbReference type="SMART" id="SM00558">
    <property type="entry name" value="JmjC"/>
    <property type="match status" value="1"/>
</dbReference>
<keyword evidence="2" id="KW-0479">Metal-binding</keyword>
<dbReference type="PANTHER" id="PTHR13096">
    <property type="entry name" value="MINA53 MYC INDUCED NUCLEAR ANTIGEN"/>
    <property type="match status" value="1"/>
</dbReference>